<reference evidence="2" key="2">
    <citation type="submission" date="2021-09" db="EMBL/GenBank/DDBJ databases">
        <authorList>
            <person name="Jia N."/>
            <person name="Wang J."/>
            <person name="Shi W."/>
            <person name="Du L."/>
            <person name="Sun Y."/>
            <person name="Zhan W."/>
            <person name="Jiang J."/>
            <person name="Wang Q."/>
            <person name="Zhang B."/>
            <person name="Ji P."/>
            <person name="Sakyi L.B."/>
            <person name="Cui X."/>
            <person name="Yuan T."/>
            <person name="Jiang B."/>
            <person name="Yang W."/>
            <person name="Lam T.T.-Y."/>
            <person name="Chang Q."/>
            <person name="Ding S."/>
            <person name="Wang X."/>
            <person name="Zhu J."/>
            <person name="Ruan X."/>
            <person name="Zhao L."/>
            <person name="Wei J."/>
            <person name="Que T."/>
            <person name="Du C."/>
            <person name="Cheng J."/>
            <person name="Dai P."/>
            <person name="Han X."/>
            <person name="Huang E."/>
            <person name="Gao Y."/>
            <person name="Liu J."/>
            <person name="Shao H."/>
            <person name="Ye R."/>
            <person name="Li L."/>
            <person name="Wei W."/>
            <person name="Wang X."/>
            <person name="Wang C."/>
            <person name="Huo Q."/>
            <person name="Li W."/>
            <person name="Guo W."/>
            <person name="Chen H."/>
            <person name="Chen S."/>
            <person name="Zhou L."/>
            <person name="Zhou L."/>
            <person name="Ni X."/>
            <person name="Tian J."/>
            <person name="Zhou Y."/>
            <person name="Sheng Y."/>
            <person name="Liu T."/>
            <person name="Pan Y."/>
            <person name="Xia L."/>
            <person name="Li J."/>
            <person name="Zhao F."/>
            <person name="Cao W."/>
        </authorList>
    </citation>
    <scope>NUCLEOTIDE SEQUENCE</scope>
    <source>
        <strain evidence="2">Rsan-2018</strain>
        <tissue evidence="2">Larvae</tissue>
    </source>
</reference>
<keyword evidence="1" id="KW-0812">Transmembrane</keyword>
<reference evidence="2" key="1">
    <citation type="journal article" date="2020" name="Cell">
        <title>Large-Scale Comparative Analyses of Tick Genomes Elucidate Their Genetic Diversity and Vector Capacities.</title>
        <authorList>
            <consortium name="Tick Genome and Microbiome Consortium (TIGMIC)"/>
            <person name="Jia N."/>
            <person name="Wang J."/>
            <person name="Shi W."/>
            <person name="Du L."/>
            <person name="Sun Y."/>
            <person name="Zhan W."/>
            <person name="Jiang J.F."/>
            <person name="Wang Q."/>
            <person name="Zhang B."/>
            <person name="Ji P."/>
            <person name="Bell-Sakyi L."/>
            <person name="Cui X.M."/>
            <person name="Yuan T.T."/>
            <person name="Jiang B.G."/>
            <person name="Yang W.F."/>
            <person name="Lam T.T."/>
            <person name="Chang Q.C."/>
            <person name="Ding S.J."/>
            <person name="Wang X.J."/>
            <person name="Zhu J.G."/>
            <person name="Ruan X.D."/>
            <person name="Zhao L."/>
            <person name="Wei J.T."/>
            <person name="Ye R.Z."/>
            <person name="Que T.C."/>
            <person name="Du C.H."/>
            <person name="Zhou Y.H."/>
            <person name="Cheng J.X."/>
            <person name="Dai P.F."/>
            <person name="Guo W.B."/>
            <person name="Han X.H."/>
            <person name="Huang E.J."/>
            <person name="Li L.F."/>
            <person name="Wei W."/>
            <person name="Gao Y.C."/>
            <person name="Liu J.Z."/>
            <person name="Shao H.Z."/>
            <person name="Wang X."/>
            <person name="Wang C.C."/>
            <person name="Yang T.C."/>
            <person name="Huo Q.B."/>
            <person name="Li W."/>
            <person name="Chen H.Y."/>
            <person name="Chen S.E."/>
            <person name="Zhou L.G."/>
            <person name="Ni X.B."/>
            <person name="Tian J.H."/>
            <person name="Sheng Y."/>
            <person name="Liu T."/>
            <person name="Pan Y.S."/>
            <person name="Xia L.Y."/>
            <person name="Li J."/>
            <person name="Zhao F."/>
            <person name="Cao W.C."/>
        </authorList>
    </citation>
    <scope>NUCLEOTIDE SEQUENCE</scope>
    <source>
        <strain evidence="2">Rsan-2018</strain>
    </source>
</reference>
<dbReference type="EMBL" id="JABSTV010001254">
    <property type="protein sequence ID" value="KAH7940352.1"/>
    <property type="molecule type" value="Genomic_DNA"/>
</dbReference>
<evidence type="ECO:0000256" key="1">
    <source>
        <dbReference type="SAM" id="Phobius"/>
    </source>
</evidence>
<organism evidence="2 3">
    <name type="scientific">Rhipicephalus sanguineus</name>
    <name type="common">Brown dog tick</name>
    <name type="synonym">Ixodes sanguineus</name>
    <dbReference type="NCBI Taxonomy" id="34632"/>
    <lineage>
        <taxon>Eukaryota</taxon>
        <taxon>Metazoa</taxon>
        <taxon>Ecdysozoa</taxon>
        <taxon>Arthropoda</taxon>
        <taxon>Chelicerata</taxon>
        <taxon>Arachnida</taxon>
        <taxon>Acari</taxon>
        <taxon>Parasitiformes</taxon>
        <taxon>Ixodida</taxon>
        <taxon>Ixodoidea</taxon>
        <taxon>Ixodidae</taxon>
        <taxon>Rhipicephalinae</taxon>
        <taxon>Rhipicephalus</taxon>
        <taxon>Rhipicephalus</taxon>
    </lineage>
</organism>
<protein>
    <submittedName>
        <fullName evidence="2">Uncharacterized protein</fullName>
    </submittedName>
</protein>
<dbReference type="GO" id="GO:0003676">
    <property type="term" value="F:nucleic acid binding"/>
    <property type="evidence" value="ECO:0007669"/>
    <property type="project" value="InterPro"/>
</dbReference>
<dbReference type="InterPro" id="IPR036397">
    <property type="entry name" value="RNaseH_sf"/>
</dbReference>
<feature type="transmembrane region" description="Helical" evidence="1">
    <location>
        <begin position="114"/>
        <end position="140"/>
    </location>
</feature>
<name>A0A9D4PHA7_RHISA</name>
<keyword evidence="3" id="KW-1185">Reference proteome</keyword>
<gene>
    <name evidence="2" type="ORF">HPB52_023539</name>
</gene>
<dbReference type="Gene3D" id="3.30.420.10">
    <property type="entry name" value="Ribonuclease H-like superfamily/Ribonuclease H"/>
    <property type="match status" value="1"/>
</dbReference>
<comment type="caution">
    <text evidence="2">The sequence shown here is derived from an EMBL/GenBank/DDBJ whole genome shotgun (WGS) entry which is preliminary data.</text>
</comment>
<dbReference type="Proteomes" id="UP000821837">
    <property type="component" value="Chromosome 8"/>
</dbReference>
<accession>A0A9D4PHA7</accession>
<dbReference type="AlphaFoldDB" id="A0A9D4PHA7"/>
<evidence type="ECO:0000313" key="3">
    <source>
        <dbReference type="Proteomes" id="UP000821837"/>
    </source>
</evidence>
<sequence length="206" mass="22295">MASPFEVTCVDFAGPLLVKEATTTKSYIALFTCGVTRAIHLELDACILLLVARPVLYFLLLFTSTLLDVFPRVTFCICSFLVSDAFILCSPIFSVLGVAVSCSFPLFRAIFTSCVLLVSMILNDLLFTIPGLSGLFIAIQRVPKLLFAAPRLMGPFFTVLEVSNLILNYLLDHFHVRALVVSALLVGPGAASSLTFFTSVALSTSP</sequence>
<proteinExistence type="predicted"/>
<keyword evidence="1" id="KW-1133">Transmembrane helix</keyword>
<keyword evidence="1" id="KW-0472">Membrane</keyword>
<feature type="transmembrane region" description="Helical" evidence="1">
    <location>
        <begin position="152"/>
        <end position="171"/>
    </location>
</feature>
<feature type="transmembrane region" description="Helical" evidence="1">
    <location>
        <begin position="85"/>
        <end position="107"/>
    </location>
</feature>
<feature type="transmembrane region" description="Helical" evidence="1">
    <location>
        <begin position="45"/>
        <end position="65"/>
    </location>
</feature>
<feature type="transmembrane region" description="Helical" evidence="1">
    <location>
        <begin position="178"/>
        <end position="202"/>
    </location>
</feature>
<evidence type="ECO:0000313" key="2">
    <source>
        <dbReference type="EMBL" id="KAH7940352.1"/>
    </source>
</evidence>